<dbReference type="Pfam" id="PF25944">
    <property type="entry name" value="Beta-barrel_RND"/>
    <property type="match status" value="1"/>
</dbReference>
<dbReference type="NCBIfam" id="TIGR01730">
    <property type="entry name" value="RND_mfp"/>
    <property type="match status" value="1"/>
</dbReference>
<evidence type="ECO:0000256" key="1">
    <source>
        <dbReference type="ARBA" id="ARBA00004196"/>
    </source>
</evidence>
<evidence type="ECO:0000259" key="6">
    <source>
        <dbReference type="Pfam" id="PF25967"/>
    </source>
</evidence>
<sequence length="404" mass="42774">MEKMKKRKAIGAFVKGAAYSLTALLAFSCGNSQQGGMPALSLAVMTVEPTSQELNSAYPATIKGQQDIEIRARVSGYITKLCVDEGAVVHKGQPLFLIDAVPYQKAVQAAEAAEAAVEVAKANVATTQLTVDSKTELHAQNIISDYDLQTAKNSLASAKAALAQAEAQLASAHNDLSYTTITSPSDGVVGTIPFRVGSLVGTTTQEPLTVVSDINKMFVYFSMNEKQLLALTRQKDGSVNSMIGAMPEVQLQLADGTMYPAKGKIETLSGVIDLSTGAVQMRATFPNAQRLLRSGGTGTVLIPSVLDSALLIPQSATYEVQDKKFVYVLGDSSKVKNTEITVFPLDNGKQYVVTSGLKPGEQVVVEGVATLRDGMPIQPITPEQSAAKVQAMTQQMQQAAAAQK</sequence>
<gene>
    <name evidence="7" type="ORF">HMPREF9450_00233</name>
</gene>
<dbReference type="Gene3D" id="2.40.30.170">
    <property type="match status" value="1"/>
</dbReference>
<dbReference type="EMBL" id="ADLD01000003">
    <property type="protein sequence ID" value="EHB93462.1"/>
    <property type="molecule type" value="Genomic_DNA"/>
</dbReference>
<dbReference type="HOGENOM" id="CLU_018816_2_1_10"/>
<dbReference type="GO" id="GO:0022857">
    <property type="term" value="F:transmembrane transporter activity"/>
    <property type="evidence" value="ECO:0007669"/>
    <property type="project" value="InterPro"/>
</dbReference>
<keyword evidence="3" id="KW-0175">Coiled coil</keyword>
<dbReference type="RefSeq" id="WP_009133039.1">
    <property type="nucleotide sequence ID" value="NZ_CP102250.1"/>
</dbReference>
<dbReference type="PANTHER" id="PTHR30158">
    <property type="entry name" value="ACRA/E-RELATED COMPONENT OF DRUG EFFLUX TRANSPORTER"/>
    <property type="match status" value="1"/>
</dbReference>
<dbReference type="InterPro" id="IPR058625">
    <property type="entry name" value="MdtA-like_BSH"/>
</dbReference>
<dbReference type="eggNOG" id="COG0845">
    <property type="taxonomic scope" value="Bacteria"/>
</dbReference>
<dbReference type="InterPro" id="IPR058626">
    <property type="entry name" value="MdtA-like_b-barrel"/>
</dbReference>
<dbReference type="Gene3D" id="2.40.420.20">
    <property type="match status" value="1"/>
</dbReference>
<dbReference type="GO" id="GO:0046677">
    <property type="term" value="P:response to antibiotic"/>
    <property type="evidence" value="ECO:0007669"/>
    <property type="project" value="TreeGrafter"/>
</dbReference>
<dbReference type="PATRIC" id="fig|742725.3.peg.264"/>
<dbReference type="Proteomes" id="UP000006008">
    <property type="component" value="Unassembled WGS sequence"/>
</dbReference>
<organism evidence="7 8">
    <name type="scientific">Alistipes indistinctus YIT 12060</name>
    <dbReference type="NCBI Taxonomy" id="742725"/>
    <lineage>
        <taxon>Bacteria</taxon>
        <taxon>Pseudomonadati</taxon>
        <taxon>Bacteroidota</taxon>
        <taxon>Bacteroidia</taxon>
        <taxon>Bacteroidales</taxon>
        <taxon>Rikenellaceae</taxon>
        <taxon>Alistipes</taxon>
    </lineage>
</organism>
<name>G5H5M3_9BACT</name>
<evidence type="ECO:0000256" key="3">
    <source>
        <dbReference type="SAM" id="Coils"/>
    </source>
</evidence>
<dbReference type="AlphaFoldDB" id="G5H5M3"/>
<dbReference type="PANTHER" id="PTHR30158:SF23">
    <property type="entry name" value="MULTIDRUG RESISTANCE PROTEIN MEXA"/>
    <property type="match status" value="1"/>
</dbReference>
<comment type="similarity">
    <text evidence="2">Belongs to the membrane fusion protein (MFP) (TC 8.A.1) family.</text>
</comment>
<keyword evidence="8" id="KW-1185">Reference proteome</keyword>
<dbReference type="Pfam" id="PF25917">
    <property type="entry name" value="BSH_RND"/>
    <property type="match status" value="1"/>
</dbReference>
<comment type="subcellular location">
    <subcellularLocation>
        <location evidence="1">Cell envelope</location>
    </subcellularLocation>
</comment>
<dbReference type="GO" id="GO:0030313">
    <property type="term" value="C:cell envelope"/>
    <property type="evidence" value="ECO:0007669"/>
    <property type="project" value="UniProtKB-SubCell"/>
</dbReference>
<feature type="domain" description="Multidrug resistance protein MdtA-like C-terminal permuted SH3" evidence="6">
    <location>
        <begin position="309"/>
        <end position="368"/>
    </location>
</feature>
<dbReference type="InterPro" id="IPR006143">
    <property type="entry name" value="RND_pump_MFP"/>
</dbReference>
<comment type="caution">
    <text evidence="7">The sequence shown here is derived from an EMBL/GenBank/DDBJ whole genome shotgun (WGS) entry which is preliminary data.</text>
</comment>
<dbReference type="GO" id="GO:0005886">
    <property type="term" value="C:plasma membrane"/>
    <property type="evidence" value="ECO:0007669"/>
    <property type="project" value="TreeGrafter"/>
</dbReference>
<feature type="coiled-coil region" evidence="3">
    <location>
        <begin position="148"/>
        <end position="175"/>
    </location>
</feature>
<dbReference type="PROSITE" id="PS51257">
    <property type="entry name" value="PROKAR_LIPOPROTEIN"/>
    <property type="match status" value="1"/>
</dbReference>
<evidence type="ECO:0000259" key="4">
    <source>
        <dbReference type="Pfam" id="PF25917"/>
    </source>
</evidence>
<accession>G5H5M3</accession>
<reference evidence="7 8" key="1">
    <citation type="submission" date="2011-08" db="EMBL/GenBank/DDBJ databases">
        <title>The Genome Sequence of Alistipes indistinctus YIT 12060.</title>
        <authorList>
            <consortium name="The Broad Institute Genome Sequencing Platform"/>
            <person name="Earl A."/>
            <person name="Ward D."/>
            <person name="Feldgarden M."/>
            <person name="Gevers D."/>
            <person name="Morotomi M."/>
            <person name="Young S.K."/>
            <person name="Zeng Q."/>
            <person name="Gargeya S."/>
            <person name="Fitzgerald M."/>
            <person name="Haas B."/>
            <person name="Abouelleil A."/>
            <person name="Alvarado L."/>
            <person name="Arachchi H.M."/>
            <person name="Berlin A."/>
            <person name="Brown A."/>
            <person name="Chapman S.B."/>
            <person name="Chen Z."/>
            <person name="Dunbar C."/>
            <person name="Freedman E."/>
            <person name="Gearin G."/>
            <person name="Gellesch M."/>
            <person name="Goldberg J."/>
            <person name="Griggs A."/>
            <person name="Gujja S."/>
            <person name="Heiman D."/>
            <person name="Howarth C."/>
            <person name="Larson L."/>
            <person name="Lui A."/>
            <person name="MacDonald P.J.P."/>
            <person name="Montmayeur A."/>
            <person name="Murphy C."/>
            <person name="Neiman D."/>
            <person name="Pearson M."/>
            <person name="Priest M."/>
            <person name="Roberts A."/>
            <person name="Saif S."/>
            <person name="Shea T."/>
            <person name="Shenoy N."/>
            <person name="Sisk P."/>
            <person name="Stolte C."/>
            <person name="Sykes S."/>
            <person name="Wortman J."/>
            <person name="Nusbaum C."/>
            <person name="Birren B."/>
        </authorList>
    </citation>
    <scope>NUCLEOTIDE SEQUENCE [LARGE SCALE GENOMIC DNA]</scope>
    <source>
        <strain evidence="7 8">YIT 12060</strain>
    </source>
</reference>
<feature type="domain" description="Multidrug resistance protein MdtA-like barrel-sandwich hybrid" evidence="4">
    <location>
        <begin position="68"/>
        <end position="211"/>
    </location>
</feature>
<dbReference type="Pfam" id="PF25967">
    <property type="entry name" value="RND-MFP_C"/>
    <property type="match status" value="1"/>
</dbReference>
<dbReference type="GeneID" id="92816654"/>
<dbReference type="STRING" id="742725.HMPREF9450_00233"/>
<dbReference type="Gene3D" id="1.10.287.470">
    <property type="entry name" value="Helix hairpin bin"/>
    <property type="match status" value="1"/>
</dbReference>
<evidence type="ECO:0000313" key="7">
    <source>
        <dbReference type="EMBL" id="EHB93462.1"/>
    </source>
</evidence>
<dbReference type="Gene3D" id="2.40.50.100">
    <property type="match status" value="1"/>
</dbReference>
<protein>
    <submittedName>
        <fullName evidence="7">Uncharacterized protein</fullName>
    </submittedName>
</protein>
<evidence type="ECO:0000256" key="2">
    <source>
        <dbReference type="ARBA" id="ARBA00009477"/>
    </source>
</evidence>
<evidence type="ECO:0000313" key="8">
    <source>
        <dbReference type="Proteomes" id="UP000006008"/>
    </source>
</evidence>
<feature type="domain" description="Multidrug resistance protein MdtA-like beta-barrel" evidence="5">
    <location>
        <begin position="217"/>
        <end position="302"/>
    </location>
</feature>
<dbReference type="InterPro" id="IPR058627">
    <property type="entry name" value="MdtA-like_C"/>
</dbReference>
<dbReference type="SUPFAM" id="SSF111369">
    <property type="entry name" value="HlyD-like secretion proteins"/>
    <property type="match status" value="1"/>
</dbReference>
<proteinExistence type="inferred from homology"/>
<evidence type="ECO:0000259" key="5">
    <source>
        <dbReference type="Pfam" id="PF25944"/>
    </source>
</evidence>